<protein>
    <submittedName>
        <fullName evidence="1">Uncharacterized protein</fullName>
    </submittedName>
</protein>
<organism evidence="1 2">
    <name type="scientific">Rhizophagus irregularis</name>
    <dbReference type="NCBI Taxonomy" id="588596"/>
    <lineage>
        <taxon>Eukaryota</taxon>
        <taxon>Fungi</taxon>
        <taxon>Fungi incertae sedis</taxon>
        <taxon>Mucoromycota</taxon>
        <taxon>Glomeromycotina</taxon>
        <taxon>Glomeromycetes</taxon>
        <taxon>Glomerales</taxon>
        <taxon>Glomeraceae</taxon>
        <taxon>Rhizophagus</taxon>
    </lineage>
</organism>
<dbReference type="VEuPathDB" id="FungiDB:FUN_020294"/>
<comment type="caution">
    <text evidence="1">The sequence shown here is derived from an EMBL/GenBank/DDBJ whole genome shotgun (WGS) entry which is preliminary data.</text>
</comment>
<dbReference type="Gene3D" id="1.10.10.1010">
    <property type="entry name" value="Intein homing endonuclease, domain IV"/>
    <property type="match status" value="2"/>
</dbReference>
<accession>A0A2N0R165</accession>
<evidence type="ECO:0000313" key="2">
    <source>
        <dbReference type="Proteomes" id="UP000232688"/>
    </source>
</evidence>
<reference evidence="1 2" key="2">
    <citation type="submission" date="2017-10" db="EMBL/GenBank/DDBJ databases">
        <title>Genome analyses suggest a sexual origin of heterokaryosis in a supposedly ancient asexual fungus.</title>
        <authorList>
            <person name="Corradi N."/>
            <person name="Sedzielewska K."/>
            <person name="Noel J."/>
            <person name="Charron P."/>
            <person name="Farinelli L."/>
            <person name="Marton T."/>
            <person name="Kruger M."/>
            <person name="Pelin A."/>
            <person name="Brachmann A."/>
            <person name="Corradi N."/>
        </authorList>
    </citation>
    <scope>NUCLEOTIDE SEQUENCE [LARGE SCALE GENOMIC DNA]</scope>
    <source>
        <strain evidence="1 2">A1</strain>
    </source>
</reference>
<dbReference type="EMBL" id="LLXH01001941">
    <property type="protein sequence ID" value="PKC57052.1"/>
    <property type="molecule type" value="Genomic_DNA"/>
</dbReference>
<evidence type="ECO:0000313" key="1">
    <source>
        <dbReference type="EMBL" id="PKC57052.1"/>
    </source>
</evidence>
<dbReference type="AlphaFoldDB" id="A0A2N0R165"/>
<dbReference type="Proteomes" id="UP000232688">
    <property type="component" value="Unassembled WGS sequence"/>
</dbReference>
<proteinExistence type="predicted"/>
<dbReference type="VEuPathDB" id="FungiDB:RhiirA1_473092"/>
<sequence length="297" mass="35306">MDSLINKLINPDKICKIVCSSDECCIKRFQKNFKNWTSGNDDIDKLIQTTQLSSHRVEDKALEWIPYNKLYDIKHITENSYKANWIDGNIWHWSNVDHNWKRQNQNMIVELKKSNNLKNIALEFKDEISIVYGITQDPETKDYIMVLNENCKLCKRVCNAKYFQKNFKNWTSDVDKALEWVPYNKLYDIKHITENSYKANWIDGNIWHWNNADYDWKRQNQNMIVGLKKLSNPKNIVLEFKVEDKAYGVTQDPESKNYIMVLSYECKLCNCICNAIHFQQNFNNWTSSNNGFITLNR</sequence>
<gene>
    <name evidence="1" type="ORF">RhiirA1_473092</name>
</gene>
<reference evidence="1 2" key="1">
    <citation type="submission" date="2017-10" db="EMBL/GenBank/DDBJ databases">
        <title>Extensive intraspecific genome diversity in a model arbuscular mycorrhizal fungus.</title>
        <authorList>
            <person name="Chen E.C.H."/>
            <person name="Morin E."/>
            <person name="Baudet D."/>
            <person name="Noel J."/>
            <person name="Ndikumana S."/>
            <person name="Charron P."/>
            <person name="St-Onge C."/>
            <person name="Giorgi J."/>
            <person name="Grigoriev I.V."/>
            <person name="Roux C."/>
            <person name="Martin F.M."/>
            <person name="Corradi N."/>
        </authorList>
    </citation>
    <scope>NUCLEOTIDE SEQUENCE [LARGE SCALE GENOMIC DNA]</scope>
    <source>
        <strain evidence="1 2">A1</strain>
    </source>
</reference>
<name>A0A2N0R165_9GLOM</name>